<keyword evidence="2" id="KW-0547">Nucleotide-binding</keyword>
<evidence type="ECO:0000313" key="7">
    <source>
        <dbReference type="Proteomes" id="UP001220324"/>
    </source>
</evidence>
<dbReference type="InterPro" id="IPR016064">
    <property type="entry name" value="NAD/diacylglycerol_kinase_sf"/>
</dbReference>
<accession>A0AAD6D2Q4</accession>
<organism evidence="6 7">
    <name type="scientific">Penicillium frequentans</name>
    <dbReference type="NCBI Taxonomy" id="3151616"/>
    <lineage>
        <taxon>Eukaryota</taxon>
        <taxon>Fungi</taxon>
        <taxon>Dikarya</taxon>
        <taxon>Ascomycota</taxon>
        <taxon>Pezizomycotina</taxon>
        <taxon>Eurotiomycetes</taxon>
        <taxon>Eurotiomycetidae</taxon>
        <taxon>Eurotiales</taxon>
        <taxon>Aspergillaceae</taxon>
        <taxon>Penicillium</taxon>
    </lineage>
</organism>
<dbReference type="InterPro" id="IPR017438">
    <property type="entry name" value="ATP-NAD_kinase_N"/>
</dbReference>
<dbReference type="EMBL" id="JAQIZZ010000002">
    <property type="protein sequence ID" value="KAJ5552571.1"/>
    <property type="molecule type" value="Genomic_DNA"/>
</dbReference>
<dbReference type="GO" id="GO:0001727">
    <property type="term" value="F:lipid kinase activity"/>
    <property type="evidence" value="ECO:0007669"/>
    <property type="project" value="TreeGrafter"/>
</dbReference>
<evidence type="ECO:0000256" key="4">
    <source>
        <dbReference type="ARBA" id="ARBA00022840"/>
    </source>
</evidence>
<evidence type="ECO:0000256" key="2">
    <source>
        <dbReference type="ARBA" id="ARBA00022741"/>
    </source>
</evidence>
<keyword evidence="7" id="KW-1185">Reference proteome</keyword>
<dbReference type="GO" id="GO:0046512">
    <property type="term" value="P:sphingosine biosynthetic process"/>
    <property type="evidence" value="ECO:0007669"/>
    <property type="project" value="TreeGrafter"/>
</dbReference>
<dbReference type="PANTHER" id="PTHR12358">
    <property type="entry name" value="SPHINGOSINE KINASE"/>
    <property type="match status" value="1"/>
</dbReference>
<dbReference type="SMART" id="SM00046">
    <property type="entry name" value="DAGKc"/>
    <property type="match status" value="1"/>
</dbReference>
<dbReference type="Gene3D" id="3.40.50.10330">
    <property type="entry name" value="Probable inorganic polyphosphate/atp-NAD kinase, domain 1"/>
    <property type="match status" value="1"/>
</dbReference>
<dbReference type="Gene3D" id="2.60.200.40">
    <property type="match status" value="1"/>
</dbReference>
<dbReference type="Pfam" id="PF24321">
    <property type="entry name" value="DUF7493"/>
    <property type="match status" value="1"/>
</dbReference>
<dbReference type="InterPro" id="IPR050187">
    <property type="entry name" value="Lipid_Phosphate_FormReg"/>
</dbReference>
<keyword evidence="4" id="KW-0067">ATP-binding</keyword>
<dbReference type="SUPFAM" id="SSF111331">
    <property type="entry name" value="NAD kinase/diacylglycerol kinase-like"/>
    <property type="match status" value="1"/>
</dbReference>
<sequence length="467" mass="52335">MQKTKYVTEQAVCQTTLHVESTILELDENGLTIMQRQKRFACQNSLEIRYLHVLWAEATKEQLTIHYAAERHKTLNATRKVFQLLDQGTSPRIQAWVQLLLDRAYGDSKARKNLKIYLNPFSGKGSAVKLYYRYAEPLFKAARCQIDLHETSHSGHASQLVREDRNIDACDAIVCCSGDGLPYEVINGIALRDDAGHILRNVPVVQLPGGSGNAMCVNMFKTTSFSHAALYTIKGIRQPIDLMSVTQGDKRYISFLSQSVGLLAECDLDTENMRFLGGKRFAVGFLQRLFSPPVYGCELAVYNSTSQPDPYADHPGCQTNEQSRGLPHLQFGSVNDILPDSWKREHHPTLGIFFAGQFPFVDAISKVFPDARPDDGLVDIIMVDSGIGAWKLVQLFKRVPEGNHLAMREVHHRKVAAYRVTPVRTRGAFSIDGERSSFQPFQVEVHPQLGMTLVTPVGAEEHRLGHN</sequence>
<dbReference type="InterPro" id="IPR045540">
    <property type="entry name" value="YegS/DAGK_C"/>
</dbReference>
<dbReference type="InterPro" id="IPR001206">
    <property type="entry name" value="Diacylglycerol_kinase_cat_dom"/>
</dbReference>
<dbReference type="InterPro" id="IPR055916">
    <property type="entry name" value="DUF7493"/>
</dbReference>
<dbReference type="Pfam" id="PF00781">
    <property type="entry name" value="DAGK_cat"/>
    <property type="match status" value="1"/>
</dbReference>
<dbReference type="Pfam" id="PF19279">
    <property type="entry name" value="YegS_C"/>
    <property type="match status" value="1"/>
</dbReference>
<dbReference type="GO" id="GO:0005737">
    <property type="term" value="C:cytoplasm"/>
    <property type="evidence" value="ECO:0007669"/>
    <property type="project" value="TreeGrafter"/>
</dbReference>
<reference evidence="6 7" key="1">
    <citation type="journal article" date="2023" name="IMA Fungus">
        <title>Comparative genomic study of the Penicillium genus elucidates a diverse pangenome and 15 lateral gene transfer events.</title>
        <authorList>
            <person name="Petersen C."/>
            <person name="Sorensen T."/>
            <person name="Nielsen M.R."/>
            <person name="Sondergaard T.E."/>
            <person name="Sorensen J.L."/>
            <person name="Fitzpatrick D.A."/>
            <person name="Frisvad J.C."/>
            <person name="Nielsen K.L."/>
        </authorList>
    </citation>
    <scope>NUCLEOTIDE SEQUENCE [LARGE SCALE GENOMIC DNA]</scope>
    <source>
        <strain evidence="6 7">IBT 35679</strain>
    </source>
</reference>
<dbReference type="AlphaFoldDB" id="A0AAD6D2Q4"/>
<comment type="caution">
    <text evidence="6">The sequence shown here is derived from an EMBL/GenBank/DDBJ whole genome shotgun (WGS) entry which is preliminary data.</text>
</comment>
<proteinExistence type="predicted"/>
<evidence type="ECO:0000256" key="1">
    <source>
        <dbReference type="ARBA" id="ARBA00022679"/>
    </source>
</evidence>
<dbReference type="GO" id="GO:0005524">
    <property type="term" value="F:ATP binding"/>
    <property type="evidence" value="ECO:0007669"/>
    <property type="project" value="UniProtKB-KW"/>
</dbReference>
<keyword evidence="3" id="KW-0418">Kinase</keyword>
<dbReference type="Proteomes" id="UP001220324">
    <property type="component" value="Unassembled WGS sequence"/>
</dbReference>
<feature type="domain" description="DAGKc" evidence="5">
    <location>
        <begin position="109"/>
        <end position="249"/>
    </location>
</feature>
<dbReference type="GO" id="GO:0016020">
    <property type="term" value="C:membrane"/>
    <property type="evidence" value="ECO:0007669"/>
    <property type="project" value="TreeGrafter"/>
</dbReference>
<dbReference type="PROSITE" id="PS50146">
    <property type="entry name" value="DAGK"/>
    <property type="match status" value="1"/>
</dbReference>
<name>A0AAD6D2Q4_9EURO</name>
<evidence type="ECO:0000256" key="3">
    <source>
        <dbReference type="ARBA" id="ARBA00022777"/>
    </source>
</evidence>
<evidence type="ECO:0000313" key="6">
    <source>
        <dbReference type="EMBL" id="KAJ5552571.1"/>
    </source>
</evidence>
<evidence type="ECO:0000259" key="5">
    <source>
        <dbReference type="PROSITE" id="PS50146"/>
    </source>
</evidence>
<protein>
    <submittedName>
        <fullName evidence="6">ATP-NAD kinase-like domain-containing protein</fullName>
    </submittedName>
</protein>
<gene>
    <name evidence="6" type="ORF">N7494_001949</name>
</gene>
<keyword evidence="1" id="KW-0808">Transferase</keyword>
<dbReference type="PANTHER" id="PTHR12358:SF31">
    <property type="entry name" value="ACYLGLYCEROL KINASE, MITOCHONDRIAL"/>
    <property type="match status" value="1"/>
</dbReference>